<dbReference type="InterPro" id="IPR056243">
    <property type="entry name" value="TASOR_ab_dom"/>
</dbReference>
<evidence type="ECO:0000256" key="2">
    <source>
        <dbReference type="SAM" id="MobiDB-lite"/>
    </source>
</evidence>
<feature type="compositionally biased region" description="Low complexity" evidence="2">
    <location>
        <begin position="960"/>
        <end position="971"/>
    </location>
</feature>
<feature type="domain" description="TASOR PIN" evidence="5">
    <location>
        <begin position="1152"/>
        <end position="1288"/>
    </location>
</feature>
<feature type="region of interest" description="Disordered" evidence="2">
    <location>
        <begin position="1299"/>
        <end position="1334"/>
    </location>
</feature>
<dbReference type="Pfam" id="PF23314">
    <property type="entry name" value="TASOR_alpha-beta"/>
    <property type="match status" value="1"/>
</dbReference>
<evidence type="ECO:0000259" key="4">
    <source>
        <dbReference type="Pfam" id="PF23314"/>
    </source>
</evidence>
<evidence type="ECO:0000259" key="5">
    <source>
        <dbReference type="Pfam" id="PF24630"/>
    </source>
</evidence>
<dbReference type="GeneID" id="109071215"/>
<dbReference type="PANTHER" id="PTHR16207:SF1">
    <property type="entry name" value="PROTEIN TASOR"/>
    <property type="match status" value="1"/>
</dbReference>
<dbReference type="GO" id="GO:0045814">
    <property type="term" value="P:negative regulation of gene expression, epigenetic"/>
    <property type="evidence" value="ECO:0007669"/>
    <property type="project" value="InterPro"/>
</dbReference>
<sequence>MEKRRELKQDGRTEKELSETFCFLLCDAQKVSVVCERGLSVGNSWMSMLGNPSKGVYLCQFSDLLQISPIEPGFTGNIIIFKVIKGKVKSVHDCMSKNMDPTPKFDSHFSKNSTRVTSLQSYRAFEYTQQYFYEYVDFEVSSRPRHVCPYAVVSFYFKGKEASTAAPKPLPPLRSNSQPSGTSKGRRCYTVWRGHFVNGGKDVYQASLRSLSQPFLPYKLPEKIEIGKVMSLQQVKQKIPSALFSWSLYTGSHEVSKSGMFCSLFDVVEKDRTSPKSLTALLQKLEEEGLVLVNMVRDRGFLFLLSASQMANSSERRGGWKMSSIQALFVYREKRDWLKSASNPSESCRPVSSEHHSPIMPQHDCFVSALHCALSKARGEPPADLSAAVEQQVYDYLTNLREGKPLQRIRTDYDPKLDAREKLFPAPRQKTNWESFVRPYIYKPAVFTMLLESVKKKVEELRVQTERAATHNDPDKVQELLKLIQRNKKSSKGQEGDSELVEDACTLKRKLDLDAHEGSSKRQRSQPNAELREADDRQSPPSLANVLSSVGLQDTDLRKNKTQGVLKIMEILDSFGKPSLDTDLRRGKRQGALEVLRMIDTLTRGSAEAPEDTETTDISDTALFDSMSRLGLPTDRDIDLRKRFVEDEPERSDCLEKERATDYVEKTQVKRGKKKCTTGFVEKAQVKRGKEETAGSLSSLEAFSPCSDSGGQQRGVNLLGEKTIPWVLIPITGLKTERYSQRQMDYPEDPRFVQSPTVSTHATPDIKDLSPPYQPDSSNTAMDLDVPTAAEVEDEEPVAPAVTTECPADGSGFDHIVDELVSGFSSEVEQLLRAKRIYYVACSSTQGSREPLQTPAVPLSNYVSNYNPPFPVSNYISSFHDSLMMFIDPQHVSRIPGAQEDVTSSSSAAEVPSDVPDTSSSFNPCASSSSNNTFESSLTPCSPSSALPEQMTQPQHHSSLPDPDLQQTPQQMWASEQDSVTQKTQEVNVPHDLHEINGSLAAETTGAVEGSPGMPAEDGQIGHAHSAISSIIDQLQPEVISNLVEIIKGVQKNIVYFYIHSTDEEESDVCWEIKEYLKKLGNLECNPHGFLEKSSSQDKLLVIIQNMDIAAQVHKIPSLVSLKKHPSVSFAGVDNLSDIQNHTYNELFQSGGFIVSDEHVLNSAVITAEKLQDILEYIEQLSSPQSPWRWRVHFKSHKKLREHSRLKPDALKLFEILSEYEKRHIVEILSYHDCDTPSRQAPDLDCLVDLQARFIKQRHLIFLTGCQFEMFPQYSSSGFVIANVDDIKFVISSLASEGNVDSAPSAETCGSPSPASLRDDSMSLDSDLDSPDNPILVSVSPETPCVVPDQRPLSEPSLQDQANPIPVITTASETPKPIDFVALSEAISQFKTSRMLSKLDSGETLQTSFGVDPHQSFLSHSGLSDSYPRCSSVNHSVSHTQPEMLVKAEAAGAPLSSSSPVEASHELVLYGETAAKSTSSILDISKAWEQSSTSSTVTANAGQMSTESGVSEKTTVSSASSSEAAGQGFYPALQGFTAGPSFISHNAAVGLRHPLLNCTVPNSVGVVGAPAFTGFLPNPSMQMSWSGGLAQGSAPGLWGAHYGVNMQQIQGSAFLQTWQGNPAFQGDAYHPNRGGFSGW</sequence>
<dbReference type="Proteomes" id="UP001155660">
    <property type="component" value="Chromosome B22"/>
</dbReference>
<feature type="compositionally biased region" description="Polar residues" evidence="2">
    <location>
        <begin position="539"/>
        <end position="549"/>
    </location>
</feature>
<dbReference type="RefSeq" id="XP_042604772.1">
    <property type="nucleotide sequence ID" value="XM_042748838.1"/>
</dbReference>
<feature type="compositionally biased region" description="Low complexity" evidence="2">
    <location>
        <begin position="919"/>
        <end position="937"/>
    </location>
</feature>
<dbReference type="InterPro" id="IPR046432">
    <property type="entry name" value="TASOR"/>
</dbReference>
<dbReference type="GO" id="GO:0003682">
    <property type="term" value="F:chromatin binding"/>
    <property type="evidence" value="ECO:0007669"/>
    <property type="project" value="TreeGrafter"/>
</dbReference>
<proteinExistence type="inferred from homology"/>
<feature type="region of interest" description="Disordered" evidence="2">
    <location>
        <begin position="512"/>
        <end position="549"/>
    </location>
</feature>
<feature type="compositionally biased region" description="Polar residues" evidence="2">
    <location>
        <begin position="1494"/>
        <end position="1509"/>
    </location>
</feature>
<dbReference type="GO" id="GO:0005654">
    <property type="term" value="C:nucleoplasm"/>
    <property type="evidence" value="ECO:0007669"/>
    <property type="project" value="TreeGrafter"/>
</dbReference>
<protein>
    <submittedName>
        <fullName evidence="6">Protein TASOR-like isoform X1</fullName>
    </submittedName>
</protein>
<feature type="domain" description="TASOR alpha/beta" evidence="4">
    <location>
        <begin position="1052"/>
        <end position="1148"/>
    </location>
</feature>
<dbReference type="Pfam" id="PF24630">
    <property type="entry name" value="PIN_TASOR"/>
    <property type="match status" value="1"/>
</dbReference>
<gene>
    <name evidence="6" type="primary">LOC109071215</name>
</gene>
<feature type="compositionally biased region" description="Polar residues" evidence="2">
    <location>
        <begin position="938"/>
        <end position="958"/>
    </location>
</feature>
<dbReference type="InterPro" id="IPR022188">
    <property type="entry name" value="TASOR_DUF3715"/>
</dbReference>
<evidence type="ECO:0000259" key="3">
    <source>
        <dbReference type="Pfam" id="PF12509"/>
    </source>
</evidence>
<feature type="domain" description="TASOR pseudo-PARP" evidence="3">
    <location>
        <begin position="6"/>
        <end position="149"/>
    </location>
</feature>
<dbReference type="GO" id="GO:0097355">
    <property type="term" value="P:protein localization to heterochromatin"/>
    <property type="evidence" value="ECO:0007669"/>
    <property type="project" value="TreeGrafter"/>
</dbReference>
<dbReference type="PANTHER" id="PTHR16207">
    <property type="entry name" value="SET DOMAIN-CONTAINING PROTEIN"/>
    <property type="match status" value="1"/>
</dbReference>
<dbReference type="OrthoDB" id="5960959at2759"/>
<accession>A0A9Q9XMV0</accession>
<dbReference type="Pfam" id="PF12509">
    <property type="entry name" value="DUF3715"/>
    <property type="match status" value="1"/>
</dbReference>
<feature type="region of interest" description="Disordered" evidence="2">
    <location>
        <begin position="748"/>
        <end position="782"/>
    </location>
</feature>
<feature type="region of interest" description="Disordered" evidence="2">
    <location>
        <begin position="898"/>
        <end position="985"/>
    </location>
</feature>
<name>A0A9Q9XMV0_CYPCA</name>
<dbReference type="GO" id="GO:0000792">
    <property type="term" value="C:heterochromatin"/>
    <property type="evidence" value="ECO:0007669"/>
    <property type="project" value="TreeGrafter"/>
</dbReference>
<dbReference type="KEGG" id="ccar:109071215"/>
<reference evidence="6" key="1">
    <citation type="submission" date="2025-08" db="UniProtKB">
        <authorList>
            <consortium name="RefSeq"/>
        </authorList>
    </citation>
    <scope>IDENTIFICATION</scope>
    <source>
        <tissue evidence="6">Muscle</tissue>
    </source>
</reference>
<dbReference type="CDD" id="cd22569">
    <property type="entry name" value="TASOR_PBD"/>
    <property type="match status" value="1"/>
</dbReference>
<feature type="compositionally biased region" description="Polar residues" evidence="2">
    <location>
        <begin position="972"/>
        <end position="985"/>
    </location>
</feature>
<evidence type="ECO:0000313" key="6">
    <source>
        <dbReference type="RefSeq" id="XP_042604772.1"/>
    </source>
</evidence>
<dbReference type="SMR" id="A0A9Q9XMV0"/>
<organism evidence="6">
    <name type="scientific">Cyprinus carpio</name>
    <name type="common">Common carp</name>
    <dbReference type="NCBI Taxonomy" id="7962"/>
    <lineage>
        <taxon>Eukaryota</taxon>
        <taxon>Metazoa</taxon>
        <taxon>Chordata</taxon>
        <taxon>Craniata</taxon>
        <taxon>Vertebrata</taxon>
        <taxon>Euteleostomi</taxon>
        <taxon>Actinopterygii</taxon>
        <taxon>Neopterygii</taxon>
        <taxon>Teleostei</taxon>
        <taxon>Ostariophysi</taxon>
        <taxon>Cypriniformes</taxon>
        <taxon>Cyprinidae</taxon>
        <taxon>Cyprininae</taxon>
        <taxon>Cyprinus</taxon>
    </lineage>
</organism>
<dbReference type="InterPro" id="IPR056242">
    <property type="entry name" value="PIN_TASOR"/>
</dbReference>
<comment type="similarity">
    <text evidence="1">Belongs to the TASOR family.</text>
</comment>
<evidence type="ECO:0000256" key="1">
    <source>
        <dbReference type="ARBA" id="ARBA00008058"/>
    </source>
</evidence>
<feature type="region of interest" description="Disordered" evidence="2">
    <location>
        <begin position="1494"/>
        <end position="1518"/>
    </location>
</feature>